<dbReference type="Proteomes" id="UP000533469">
    <property type="component" value="Unassembled WGS sequence"/>
</dbReference>
<name>A0A839ZCL2_9HYPH</name>
<reference evidence="2 3" key="1">
    <citation type="submission" date="2020-08" db="EMBL/GenBank/DDBJ databases">
        <title>Genomic Encyclopedia of Type Strains, Phase IV (KMG-IV): sequencing the most valuable type-strain genomes for metagenomic binning, comparative biology and taxonomic classification.</title>
        <authorList>
            <person name="Goeker M."/>
        </authorList>
    </citation>
    <scope>NUCLEOTIDE SEQUENCE [LARGE SCALE GENOMIC DNA]</scope>
    <source>
        <strain evidence="2 3">DSM 5895</strain>
    </source>
</reference>
<proteinExistence type="predicted"/>
<evidence type="ECO:0000313" key="2">
    <source>
        <dbReference type="EMBL" id="MBB3772437.1"/>
    </source>
</evidence>
<dbReference type="EMBL" id="JACICD010000005">
    <property type="protein sequence ID" value="MBB3772437.1"/>
    <property type="molecule type" value="Genomic_DNA"/>
</dbReference>
<feature type="coiled-coil region" evidence="1">
    <location>
        <begin position="35"/>
        <end position="72"/>
    </location>
</feature>
<evidence type="ECO:0000313" key="3">
    <source>
        <dbReference type="Proteomes" id="UP000533469"/>
    </source>
</evidence>
<dbReference type="InterPro" id="IPR007420">
    <property type="entry name" value="DUF465"/>
</dbReference>
<organism evidence="2 3">
    <name type="scientific">Ancylobacter tetraedralis</name>
    <dbReference type="NCBI Taxonomy" id="217068"/>
    <lineage>
        <taxon>Bacteria</taxon>
        <taxon>Pseudomonadati</taxon>
        <taxon>Pseudomonadota</taxon>
        <taxon>Alphaproteobacteria</taxon>
        <taxon>Hyphomicrobiales</taxon>
        <taxon>Xanthobacteraceae</taxon>
        <taxon>Ancylobacter</taxon>
    </lineage>
</organism>
<comment type="caution">
    <text evidence="2">The sequence shown here is derived from an EMBL/GenBank/DDBJ whole genome shotgun (WGS) entry which is preliminary data.</text>
</comment>
<evidence type="ECO:0008006" key="4">
    <source>
        <dbReference type="Google" id="ProtNLM"/>
    </source>
</evidence>
<dbReference type="Gene3D" id="6.10.280.50">
    <property type="match status" value="1"/>
</dbReference>
<dbReference type="Pfam" id="PF04325">
    <property type="entry name" value="DUF465"/>
    <property type="match status" value="1"/>
</dbReference>
<accession>A0A839ZCL2</accession>
<gene>
    <name evidence="2" type="ORF">FHS55_003049</name>
</gene>
<keyword evidence="3" id="KW-1185">Reference proteome</keyword>
<sequence length="107" mass="12515">MLQWLRKLLRPGPWPVILSATPRLEGRLSLRIRCLAEQMTAADEEREQRALLERLRQEHRDLDVAIAALQEMPGSDQLQLARFKKRKLLIKDRIGYIEDQMCPDIIA</sequence>
<dbReference type="InterPro" id="IPR038444">
    <property type="entry name" value="DUF465_sf"/>
</dbReference>
<dbReference type="AlphaFoldDB" id="A0A839ZCL2"/>
<keyword evidence="1" id="KW-0175">Coiled coil</keyword>
<protein>
    <recommendedName>
        <fullName evidence="4">DUF465 domain-containing protein</fullName>
    </recommendedName>
</protein>
<evidence type="ECO:0000256" key="1">
    <source>
        <dbReference type="SAM" id="Coils"/>
    </source>
</evidence>